<dbReference type="InterPro" id="IPR033985">
    <property type="entry name" value="SusD-like_N"/>
</dbReference>
<gene>
    <name evidence="8" type="ORF">FEM33_00770</name>
</gene>
<keyword evidence="9" id="KW-1185">Reference proteome</keyword>
<keyword evidence="5" id="KW-0998">Cell outer membrane</keyword>
<dbReference type="Pfam" id="PF07980">
    <property type="entry name" value="SusD_RagB"/>
    <property type="match status" value="1"/>
</dbReference>
<evidence type="ECO:0000256" key="2">
    <source>
        <dbReference type="ARBA" id="ARBA00006275"/>
    </source>
</evidence>
<accession>A0A5M8R6R6</accession>
<evidence type="ECO:0000259" key="6">
    <source>
        <dbReference type="Pfam" id="PF07980"/>
    </source>
</evidence>
<dbReference type="RefSeq" id="WP_139010211.1">
    <property type="nucleotide sequence ID" value="NZ_VBSN01000006.1"/>
</dbReference>
<organism evidence="8 9">
    <name type="scientific">Dyadobacter flavalbus</name>
    <dbReference type="NCBI Taxonomy" id="2579942"/>
    <lineage>
        <taxon>Bacteria</taxon>
        <taxon>Pseudomonadati</taxon>
        <taxon>Bacteroidota</taxon>
        <taxon>Cytophagia</taxon>
        <taxon>Cytophagales</taxon>
        <taxon>Spirosomataceae</taxon>
        <taxon>Dyadobacter</taxon>
    </lineage>
</organism>
<name>A0A5M8R6R6_9BACT</name>
<dbReference type="InterPro" id="IPR011990">
    <property type="entry name" value="TPR-like_helical_dom_sf"/>
</dbReference>
<feature type="domain" description="SusD-like N-terminal" evidence="7">
    <location>
        <begin position="41"/>
        <end position="217"/>
    </location>
</feature>
<dbReference type="Gene3D" id="1.25.40.390">
    <property type="match status" value="1"/>
</dbReference>
<dbReference type="SUPFAM" id="SSF48452">
    <property type="entry name" value="TPR-like"/>
    <property type="match status" value="1"/>
</dbReference>
<evidence type="ECO:0000313" key="9">
    <source>
        <dbReference type="Proteomes" id="UP000323994"/>
    </source>
</evidence>
<dbReference type="Proteomes" id="UP000323994">
    <property type="component" value="Unassembled WGS sequence"/>
</dbReference>
<sequence>MKSYKLYTVLLLFVAGCKEDIIDLVPVSTPTTETFYKTSDDMINALNGIYYMLRTNAAASAEFFYGDIATDDARAVPGYPDHADFDNFTLNPTSTAPISSRWNDAYKGISRANILLERIKSISMDNNLKNRIIGETKFLRAYYYFNLVKVYGDVPLILKELKTPDEAYIYGREPAANIYAQIEKDFADAIPLLPASYPAAELGRATSGAAKGMLARVLIYQKKFSQAAPLLNNVISEKSEAKYELLPNYADVFRYDNGNNKEILFAVQYTPNAVVSGQGSPPTSTFGPIAGADVPLFGSNANQPTMDIYNAYEKGDLRRDISIAFTTDANKMAYVNKFINKSVLLRAEDGTDYPILRYADILLMYAECLNEAGTPALALPYINQVRERAFGNNSHNFQSTDQTATSTYVSGQADLREKILRERRLELCFEGLRFFDLLRTDHLESVLNDYFKKNEVTLNGAIIQIGANNRLFPIPQAQIDVNPSKIKQNPGY</sequence>
<evidence type="ECO:0000256" key="4">
    <source>
        <dbReference type="ARBA" id="ARBA00023136"/>
    </source>
</evidence>
<dbReference type="OrthoDB" id="691907at2"/>
<evidence type="ECO:0000256" key="1">
    <source>
        <dbReference type="ARBA" id="ARBA00004442"/>
    </source>
</evidence>
<dbReference type="InterPro" id="IPR012944">
    <property type="entry name" value="SusD_RagB_dom"/>
</dbReference>
<evidence type="ECO:0000256" key="3">
    <source>
        <dbReference type="ARBA" id="ARBA00022729"/>
    </source>
</evidence>
<proteinExistence type="inferred from homology"/>
<evidence type="ECO:0000259" key="7">
    <source>
        <dbReference type="Pfam" id="PF14322"/>
    </source>
</evidence>
<dbReference type="AlphaFoldDB" id="A0A5M8R6R6"/>
<reference evidence="8 9" key="1">
    <citation type="submission" date="2019-05" db="EMBL/GenBank/DDBJ databases">
        <authorList>
            <person name="Qu J.-H."/>
        </authorList>
    </citation>
    <scope>NUCLEOTIDE SEQUENCE [LARGE SCALE GENOMIC DNA]</scope>
    <source>
        <strain evidence="8 9">NS28</strain>
    </source>
</reference>
<dbReference type="CDD" id="cd08977">
    <property type="entry name" value="SusD"/>
    <property type="match status" value="1"/>
</dbReference>
<keyword evidence="4" id="KW-0472">Membrane</keyword>
<feature type="domain" description="RagB/SusD" evidence="6">
    <location>
        <begin position="330"/>
        <end position="492"/>
    </location>
</feature>
<comment type="similarity">
    <text evidence="2">Belongs to the SusD family.</text>
</comment>
<dbReference type="GO" id="GO:0009279">
    <property type="term" value="C:cell outer membrane"/>
    <property type="evidence" value="ECO:0007669"/>
    <property type="project" value="UniProtKB-SubCell"/>
</dbReference>
<dbReference type="Pfam" id="PF14322">
    <property type="entry name" value="SusD-like_3"/>
    <property type="match status" value="1"/>
</dbReference>
<evidence type="ECO:0000313" key="8">
    <source>
        <dbReference type="EMBL" id="KAA6441832.1"/>
    </source>
</evidence>
<comment type="caution">
    <text evidence="8">The sequence shown here is derived from an EMBL/GenBank/DDBJ whole genome shotgun (WGS) entry which is preliminary data.</text>
</comment>
<keyword evidence="3" id="KW-0732">Signal</keyword>
<protein>
    <submittedName>
        <fullName evidence="8">RagB/SusD family nutrient uptake outer membrane protein</fullName>
    </submittedName>
</protein>
<evidence type="ECO:0000256" key="5">
    <source>
        <dbReference type="ARBA" id="ARBA00023237"/>
    </source>
</evidence>
<dbReference type="EMBL" id="VBSN01000006">
    <property type="protein sequence ID" value="KAA6441832.1"/>
    <property type="molecule type" value="Genomic_DNA"/>
</dbReference>
<comment type="subcellular location">
    <subcellularLocation>
        <location evidence="1">Cell outer membrane</location>
    </subcellularLocation>
</comment>
<dbReference type="PROSITE" id="PS51257">
    <property type="entry name" value="PROKAR_LIPOPROTEIN"/>
    <property type="match status" value="1"/>
</dbReference>